<proteinExistence type="predicted"/>
<sequence>VEMNSFIALIITVFLAFQVNGIYGDSDIYMGIAEVPPYNGSWYLCSSFNTDYMSFSVKVLDDQTTPVTEGLPGKAVPGDPPMPLPKFRPALNVFQLTYNALMTYIGKTSNSFTYIPSLSCYEKPVQACDQDVGDLPLEFKESQCLLLTNPTATPVRFNASVSFIKSVFNQTFTSPEIPGGTSSSQAVSSAMNYKFNYGIGNLMVTILFSSILMSWN</sequence>
<feature type="non-terminal residue" evidence="3">
    <location>
        <position position="1"/>
    </location>
</feature>
<dbReference type="AlphaFoldDB" id="A0A2N0PJE1"/>
<feature type="signal peptide" evidence="2">
    <location>
        <begin position="1"/>
        <end position="21"/>
    </location>
</feature>
<keyword evidence="1" id="KW-1133">Transmembrane helix</keyword>
<evidence type="ECO:0000313" key="4">
    <source>
        <dbReference type="EMBL" id="PKC66587.1"/>
    </source>
</evidence>
<reference evidence="4 5" key="3">
    <citation type="submission" date="2017-10" db="EMBL/GenBank/DDBJ databases">
        <title>Extensive intraspecific genome diversity in a model arbuscular mycorrhizal fungus.</title>
        <authorList>
            <person name="Chen E.C.H."/>
            <person name="Morin E."/>
            <person name="Baudet D."/>
            <person name="Noel J."/>
            <person name="Ndikumana S."/>
            <person name="Charron P."/>
            <person name="St-Onge C."/>
            <person name="Giorgi J."/>
            <person name="Grigoriev I.V."/>
            <person name="Roux C."/>
            <person name="Martin F.M."/>
            <person name="Corradi N."/>
        </authorList>
    </citation>
    <scope>NUCLEOTIDE SEQUENCE [LARGE SCALE GENOMIC DNA]</scope>
    <source>
        <strain evidence="4 5">A1</strain>
    </source>
</reference>
<evidence type="ECO:0000313" key="3">
    <source>
        <dbReference type="EMBL" id="PKC06907.1"/>
    </source>
</evidence>
<keyword evidence="1" id="KW-0472">Membrane</keyword>
<accession>A0A2N0PJE1</accession>
<reference evidence="3 6" key="2">
    <citation type="submission" date="2017-09" db="EMBL/GenBank/DDBJ databases">
        <title>Extensive intraspecific genome diversity in a model arbuscular mycorrhizal fungus.</title>
        <authorList>
            <person name="Chen E.C."/>
            <person name="Morin E."/>
            <person name="Beaudet D."/>
            <person name="Noel J."/>
            <person name="Ndikumana S."/>
            <person name="Charron P."/>
            <person name="St-Onge C."/>
            <person name="Giorgi J."/>
            <person name="Grigoriev I.V."/>
            <person name="Roux C."/>
            <person name="Martin F.M."/>
            <person name="Corradi N."/>
        </authorList>
    </citation>
    <scope>NUCLEOTIDE SEQUENCE [LARGE SCALE GENOMIC DNA]</scope>
    <source>
        <strain evidence="3 6">A5</strain>
    </source>
</reference>
<evidence type="ECO:0000313" key="5">
    <source>
        <dbReference type="Proteomes" id="UP000232688"/>
    </source>
</evidence>
<comment type="caution">
    <text evidence="3">The sequence shown here is derived from an EMBL/GenBank/DDBJ whole genome shotgun (WGS) entry which is preliminary data.</text>
</comment>
<dbReference type="EMBL" id="LLXJ01000701">
    <property type="protein sequence ID" value="PKC06907.1"/>
    <property type="molecule type" value="Genomic_DNA"/>
</dbReference>
<dbReference type="VEuPathDB" id="FungiDB:FUN_015136"/>
<dbReference type="EMBL" id="LLXH01000452">
    <property type="protein sequence ID" value="PKC66587.1"/>
    <property type="molecule type" value="Genomic_DNA"/>
</dbReference>
<organism evidence="3 6">
    <name type="scientific">Rhizophagus irregularis</name>
    <dbReference type="NCBI Taxonomy" id="588596"/>
    <lineage>
        <taxon>Eukaryota</taxon>
        <taxon>Fungi</taxon>
        <taxon>Fungi incertae sedis</taxon>
        <taxon>Mucoromycota</taxon>
        <taxon>Glomeromycotina</taxon>
        <taxon>Glomeromycetes</taxon>
        <taxon>Glomerales</taxon>
        <taxon>Glomeraceae</taxon>
        <taxon>Rhizophagus</taxon>
    </lineage>
</organism>
<feature type="transmembrane region" description="Helical" evidence="1">
    <location>
        <begin position="195"/>
        <end position="215"/>
    </location>
</feature>
<evidence type="ECO:0000313" key="6">
    <source>
        <dbReference type="Proteomes" id="UP000232722"/>
    </source>
</evidence>
<keyword evidence="2" id="KW-0732">Signal</keyword>
<reference evidence="4 5" key="4">
    <citation type="submission" date="2017-10" db="EMBL/GenBank/DDBJ databases">
        <title>Genome analyses suggest a sexual origin of heterokaryosis in a supposedly ancient asexual fungus.</title>
        <authorList>
            <person name="Corradi N."/>
            <person name="Sedzielewska K."/>
            <person name="Noel J."/>
            <person name="Charron P."/>
            <person name="Farinelli L."/>
            <person name="Marton T."/>
            <person name="Kruger M."/>
            <person name="Pelin A."/>
            <person name="Brachmann A."/>
            <person name="Corradi N."/>
        </authorList>
    </citation>
    <scope>NUCLEOTIDE SEQUENCE [LARGE SCALE GENOMIC DNA]</scope>
    <source>
        <strain evidence="4 5">A1</strain>
    </source>
</reference>
<name>A0A2N0PJE1_9GLOM</name>
<protein>
    <submittedName>
        <fullName evidence="3">Uncharacterized protein</fullName>
    </submittedName>
</protein>
<gene>
    <name evidence="4" type="ORF">RhiirA1_419128</name>
    <name evidence="3" type="ORF">RhiirA5_359726</name>
</gene>
<evidence type="ECO:0000256" key="2">
    <source>
        <dbReference type="SAM" id="SignalP"/>
    </source>
</evidence>
<dbReference type="Proteomes" id="UP000232688">
    <property type="component" value="Unassembled WGS sequence"/>
</dbReference>
<dbReference type="Proteomes" id="UP000232722">
    <property type="component" value="Unassembled WGS sequence"/>
</dbReference>
<feature type="chain" id="PRO_5014562473" evidence="2">
    <location>
        <begin position="22"/>
        <end position="216"/>
    </location>
</feature>
<dbReference type="VEuPathDB" id="FungiDB:RhiirA1_419128"/>
<dbReference type="VEuPathDB" id="FungiDB:RhiirFUN_010933"/>
<reference evidence="3 6" key="1">
    <citation type="submission" date="2016-04" db="EMBL/GenBank/DDBJ databases">
        <title>Genome analyses suggest a sexual origin of heterokaryosis in a supposedly ancient asexual fungus.</title>
        <authorList>
            <person name="Ropars J."/>
            <person name="Sedzielewska K."/>
            <person name="Noel J."/>
            <person name="Charron P."/>
            <person name="Farinelli L."/>
            <person name="Marton T."/>
            <person name="Kruger M."/>
            <person name="Pelin A."/>
            <person name="Brachmann A."/>
            <person name="Corradi N."/>
        </authorList>
    </citation>
    <scope>NUCLEOTIDE SEQUENCE [LARGE SCALE GENOMIC DNA]</scope>
    <source>
        <strain evidence="3 6">A5</strain>
    </source>
</reference>
<keyword evidence="1" id="KW-0812">Transmembrane</keyword>
<evidence type="ECO:0000256" key="1">
    <source>
        <dbReference type="SAM" id="Phobius"/>
    </source>
</evidence>